<sequence length="154" mass="17737">MDFHLATVVRKTVLTKQVCLCHPTIQAVLGRSSRHVCRPPGKALYFPWKSLTAELQVRDREKLLVNLCTWFSCCYDLPPPFCQGQISYIVYPPSNPPPSEDKLWLGPDIPSNLLSQHRVKRARVLQRKPLCEPAVVSEETWHNRTTWEPSWESS</sequence>
<evidence type="ECO:0000313" key="1">
    <source>
        <dbReference type="EMBL" id="CAB1425064.1"/>
    </source>
</evidence>
<comment type="caution">
    <text evidence="1">The sequence shown here is derived from an EMBL/GenBank/DDBJ whole genome shotgun (WGS) entry which is preliminary data.</text>
</comment>
<dbReference type="Proteomes" id="UP001153269">
    <property type="component" value="Unassembled WGS sequence"/>
</dbReference>
<reference evidence="1" key="1">
    <citation type="submission" date="2020-03" db="EMBL/GenBank/DDBJ databases">
        <authorList>
            <person name="Weist P."/>
        </authorList>
    </citation>
    <scope>NUCLEOTIDE SEQUENCE</scope>
</reference>
<gene>
    <name evidence="1" type="ORF">PLEPLA_LOCUS12994</name>
</gene>
<proteinExistence type="predicted"/>
<dbReference type="AlphaFoldDB" id="A0A9N7U4W2"/>
<name>A0A9N7U4W2_PLEPL</name>
<evidence type="ECO:0000313" key="2">
    <source>
        <dbReference type="Proteomes" id="UP001153269"/>
    </source>
</evidence>
<keyword evidence="2" id="KW-1185">Reference proteome</keyword>
<organism evidence="1 2">
    <name type="scientific">Pleuronectes platessa</name>
    <name type="common">European plaice</name>
    <dbReference type="NCBI Taxonomy" id="8262"/>
    <lineage>
        <taxon>Eukaryota</taxon>
        <taxon>Metazoa</taxon>
        <taxon>Chordata</taxon>
        <taxon>Craniata</taxon>
        <taxon>Vertebrata</taxon>
        <taxon>Euteleostomi</taxon>
        <taxon>Actinopterygii</taxon>
        <taxon>Neopterygii</taxon>
        <taxon>Teleostei</taxon>
        <taxon>Neoteleostei</taxon>
        <taxon>Acanthomorphata</taxon>
        <taxon>Carangaria</taxon>
        <taxon>Pleuronectiformes</taxon>
        <taxon>Pleuronectoidei</taxon>
        <taxon>Pleuronectidae</taxon>
        <taxon>Pleuronectes</taxon>
    </lineage>
</organism>
<protein>
    <submittedName>
        <fullName evidence="1">Uncharacterized protein</fullName>
    </submittedName>
</protein>
<dbReference type="EMBL" id="CADEAL010000779">
    <property type="protein sequence ID" value="CAB1425064.1"/>
    <property type="molecule type" value="Genomic_DNA"/>
</dbReference>
<accession>A0A9N7U4W2</accession>